<dbReference type="FunFam" id="2.10.25.10:FF:000083">
    <property type="entry name" value="Laminin subunit alpha"/>
    <property type="match status" value="1"/>
</dbReference>
<name>G1KCX6_ANOCA</name>
<keyword evidence="2" id="KW-0964">Secreted</keyword>
<dbReference type="FunFam" id="2.10.25.10:FF:000130">
    <property type="entry name" value="Laminin subunit beta 1"/>
    <property type="match status" value="1"/>
</dbReference>
<evidence type="ECO:0000256" key="9">
    <source>
        <dbReference type="ARBA" id="ARBA00023157"/>
    </source>
</evidence>
<comment type="subunit">
    <text evidence="12">Laminin is a complex glycoprotein, consisting of three different polypeptide chains (alpha, beta, gamma), which are bound to each other by disulfide bonds into a cross-shaped molecule comprising one long and three short arms with globules at each end. Beta-1 is a subunit of laminin-1 (laminin-111 or EHS laminin), laminin-2 (laminin-211 or merosin), laminin-6 (laminin-311 or K-laminin), laminin-8 (laminin-411), laminin-10 (laminin-511) and laminin-12 (laminin-213). Interacts with ITGB1.</text>
</comment>
<feature type="disulfide bond" evidence="21">
    <location>
        <begin position="793"/>
        <end position="802"/>
    </location>
</feature>
<evidence type="ECO:0000259" key="25">
    <source>
        <dbReference type="PROSITE" id="PS51117"/>
    </source>
</evidence>
<dbReference type="FunFam" id="2.170.300.10:FF:000001">
    <property type="entry name" value="Laminin subunit beta-1"/>
    <property type="match status" value="1"/>
</dbReference>
<dbReference type="InterPro" id="IPR056558">
    <property type="entry name" value="LAMB1-4_helical"/>
</dbReference>
<dbReference type="InterPro" id="IPR056860">
    <property type="entry name" value="LAMB4_dom"/>
</dbReference>
<evidence type="ECO:0000256" key="18">
    <source>
        <dbReference type="ARBA" id="ARBA00082919"/>
    </source>
</evidence>
<protein>
    <recommendedName>
        <fullName evidence="13">Laminin subunit beta-1</fullName>
    </recommendedName>
    <alternativeName>
        <fullName evidence="16">Laminin B1 chain</fullName>
    </alternativeName>
    <alternativeName>
        <fullName evidence="14">Laminin-1 subunit beta</fullName>
    </alternativeName>
    <alternativeName>
        <fullName evidence="18">Laminin-10 subunit beta</fullName>
    </alternativeName>
    <alternativeName>
        <fullName evidence="15">Laminin-12 subunit beta</fullName>
    </alternativeName>
    <alternativeName>
        <fullName evidence="19">Laminin-2 subunit beta</fullName>
    </alternativeName>
    <alternativeName>
        <fullName evidence="17">Laminin-6 subunit beta</fullName>
    </alternativeName>
    <alternativeName>
        <fullName evidence="20">Laminin-8 subunit beta</fullName>
    </alternativeName>
</protein>
<evidence type="ECO:0000256" key="12">
    <source>
        <dbReference type="ARBA" id="ARBA00065312"/>
    </source>
</evidence>
<keyword evidence="6" id="KW-0084">Basement membrane</keyword>
<dbReference type="PROSITE" id="PS50027">
    <property type="entry name" value="EGF_LAM_2"/>
    <property type="match status" value="11"/>
</dbReference>
<dbReference type="GO" id="GO:0009888">
    <property type="term" value="P:tissue development"/>
    <property type="evidence" value="ECO:0000318"/>
    <property type="project" value="GO_Central"/>
</dbReference>
<keyword evidence="3" id="KW-0272">Extracellular matrix</keyword>
<feature type="disulfide bond" evidence="21">
    <location>
        <begin position="701"/>
        <end position="710"/>
    </location>
</feature>
<dbReference type="GeneTree" id="ENSGT00940000162514"/>
<keyword evidence="27" id="KW-1185">Reference proteome</keyword>
<dbReference type="GO" id="GO:0005606">
    <property type="term" value="C:laminin-1 complex"/>
    <property type="evidence" value="ECO:0007669"/>
    <property type="project" value="UniProtKB-ARBA"/>
</dbReference>
<feature type="disulfide bond" evidence="21">
    <location>
        <begin position="749"/>
        <end position="758"/>
    </location>
</feature>
<dbReference type="Pfam" id="PF23219">
    <property type="entry name" value="LAMB1"/>
    <property type="match status" value="1"/>
</dbReference>
<dbReference type="CDD" id="cd00055">
    <property type="entry name" value="EGF_Lam"/>
    <property type="match status" value="12"/>
</dbReference>
<keyword evidence="5" id="KW-0677">Repeat</keyword>
<evidence type="ECO:0000256" key="7">
    <source>
        <dbReference type="ARBA" id="ARBA00022889"/>
    </source>
</evidence>
<feature type="disulfide bond" evidence="21">
    <location>
        <begin position="730"/>
        <end position="747"/>
    </location>
</feature>
<feature type="disulfide bond" evidence="21">
    <location>
        <begin position="157"/>
        <end position="166"/>
    </location>
</feature>
<evidence type="ECO:0000256" key="3">
    <source>
        <dbReference type="ARBA" id="ARBA00022530"/>
    </source>
</evidence>
<evidence type="ECO:0000256" key="16">
    <source>
        <dbReference type="ARBA" id="ARBA00076920"/>
    </source>
</evidence>
<sequence length="1669" mass="184816">MLVERSADYGQTWKVYRYFAQDCATSFPGITSKPTKDIGDVICDSRYSDIEPSAEGEVIFKALDPSFEIENPYVPYIQELITFTNLRINFTKLHTLGDTLLGQKYHNPLEKYYYALYEMVVRGSCFCNGHASSCGPVPNVRGDVFHQPGMVHGSCLCEHNTDGLSCERCKDFYNDAPWRPAEGSLENACQKCECNGHSESCHFDMAVYLSNNGVSGGVCEDCQHNTEGQHCDQCKLFFYRDPQKAISDPQACIPCDCDPEGTMYNGLCEDHTDPVLGTIAGQCRCKENVEGVRCDKCKPNYYGMSGSDPLGCQSCDCNPSGSLTFSVCNPVTGECLCQQFATGQHCEECIQGYWGLGSNLYGCSPCDCDIGGAYNNLCASTSGQCECLPNIVGRQCTKPASGHFFLPLDYYIYEAEDAAPLPGSSLLASVYKIQPTAMPWCDVYFRQKGYDFTMENGNIVLNRSKKRSIRKATAGQSAVLLNRNSALDIVIRESIPGKPMTWSGPGFVRVQSGTGLRFMINNIPFLMDFNIIIRYEPESLDDWIASIVVKPSAPVGSEHCRSEASLQEPHSLALPSTVRIGLLTTPVCLEPGREYFVEVYFSESFTSDSKTRSSILVDSLGLIPRISSVENLCDQNDLKEYQHYHCIEIASEIGPHILPEACAMLIASLSARIHNGAVPCRCHPQGSVDTNCEKLGGQCQCKPNVIGRCCDKCSAGSHSFGPQGCLLCDCHPQGSVSALCDQVTGQCLCRPEVDGQQCSRCLAGYFGFPHCRPCPCNGFAELCDSQTGACLDCRDFTTGDSCERCIDGYYGNPLKREPCRPCMCPDPPTSRRYFAHSCYQDHWTMQLVCNCFEGYSGSQCDDCLGGFYGNPKAAGQCLPCSCNNNIDEDDPFSCNKDTGECLKCLHNTHGPNCQYCKPGYFGSALLKNCKRCDCNLLGTDPAKCVSGEGLCMCDQSTGACSCLPHVIGSKCDQCAPGYWNMTQGIGCHSCDCNPKHSQNSLCDQVTGQCSCKLGYTGRHCDVCDENSFGDPQIHCISCKCNKEGTLKPECDKETGACYCRVGVTGQFCDQCARGYDQDFPSCARCHICFDQWDNVVTSLSHKIQTLMRFAATLGDKANTMPNCDMDLRGHENTISEIERILRSPIMSSEVLSDIKKDHEDIRQKVSQMYQQPDFLDHFPDLSGMIEDIRRDADQLSETLKKRSELHHKMNYVHLQDLLKKIRNYYRIMLSAGERIEGAKSVLTDGAKTQSSILAMMEDLATKGNIALDQLKMFTTSDIENLNEKICGVSENLPCVVAGCGGALCQDQQGQKHCGGPGCNGALPLSTNAIGNASQVVILLHNLTNQMQGFDNKIESIRRMTEDTKKKTLQINGDLEESKNQIEMEGENTKLLIKRLKNFLLEESAPPDDIETVANYVLGISLPVTPQELTNMLNKFKSLMTQCDDSATYVDELNKHVEEVQNLLEKAQKAENVTKALLTPDELIRNLEEMENIQGQTQDDLAKLNGKIEETKTMITEIGNQTKRTDTELQNFSEKQSELEDEIISLNTKMQMNEKNITNAGSEAMNQATATNKDFADLKKEYVNLQEKLKTKGLPLTTLEKMNQLRREAEDLAKETEEKIKRIADLEKKIQDLNQIEQTKAGQLKQLEDQVIAIKNEITEQSNKYATCKS</sequence>
<dbReference type="PROSITE" id="PS51116">
    <property type="entry name" value="LAMININ_IVB"/>
    <property type="match status" value="1"/>
</dbReference>
<keyword evidence="4" id="KW-0732">Signal</keyword>
<evidence type="ECO:0000256" key="21">
    <source>
        <dbReference type="PROSITE-ProRule" id="PRU00460"/>
    </source>
</evidence>
<reference evidence="26" key="2">
    <citation type="submission" date="2025-08" db="UniProtKB">
        <authorList>
            <consortium name="Ensembl"/>
        </authorList>
    </citation>
    <scope>IDENTIFICATION</scope>
</reference>
<feature type="coiled-coil region" evidence="22">
    <location>
        <begin position="1449"/>
        <end position="1663"/>
    </location>
</feature>
<reference evidence="26" key="3">
    <citation type="submission" date="2025-09" db="UniProtKB">
        <authorList>
            <consortium name="Ensembl"/>
        </authorList>
    </citation>
    <scope>IDENTIFICATION</scope>
</reference>
<dbReference type="Pfam" id="PF00053">
    <property type="entry name" value="EGF_laminin"/>
    <property type="match status" value="11"/>
</dbReference>
<dbReference type="FunFam" id="2.170.300.10:FF:000004">
    <property type="entry name" value="Laminin subunit beta 1"/>
    <property type="match status" value="1"/>
</dbReference>
<accession>G1KCX6</accession>
<keyword evidence="9 21" id="KW-1015">Disulfide bond</keyword>
<feature type="disulfide bond" evidence="21">
    <location>
        <begin position="962"/>
        <end position="971"/>
    </location>
</feature>
<dbReference type="Gene3D" id="2.60.120.260">
    <property type="entry name" value="Galactose-binding domain-like"/>
    <property type="match status" value="1"/>
</dbReference>
<dbReference type="GO" id="GO:0043256">
    <property type="term" value="C:laminin complex"/>
    <property type="evidence" value="ECO:0000318"/>
    <property type="project" value="GO_Central"/>
</dbReference>
<dbReference type="GO" id="GO:0034446">
    <property type="term" value="P:substrate adhesion-dependent cell spreading"/>
    <property type="evidence" value="ECO:0000318"/>
    <property type="project" value="GO_Central"/>
</dbReference>
<feature type="disulfide bond" evidence="21">
    <location>
        <begin position="1011"/>
        <end position="1020"/>
    </location>
</feature>
<feature type="domain" description="Laminin EGF-like" evidence="23">
    <location>
        <begin position="1038"/>
        <end position="1084"/>
    </location>
</feature>
<dbReference type="Gene3D" id="2.170.300.10">
    <property type="entry name" value="Tie2 ligand-binding domain superfamily"/>
    <property type="match status" value="1"/>
</dbReference>
<feature type="disulfide bond" evidence="21">
    <location>
        <begin position="805"/>
        <end position="819"/>
    </location>
</feature>
<feature type="disulfide bond" evidence="21">
    <location>
        <begin position="1038"/>
        <end position="1050"/>
    </location>
</feature>
<dbReference type="GO" id="GO:0016477">
    <property type="term" value="P:cell migration"/>
    <property type="evidence" value="ECO:0000318"/>
    <property type="project" value="GO_Central"/>
</dbReference>
<dbReference type="InterPro" id="IPR002049">
    <property type="entry name" value="LE_dom"/>
</dbReference>
<feature type="domain" description="Laminin EGF-like" evidence="23">
    <location>
        <begin position="255"/>
        <end position="314"/>
    </location>
</feature>
<dbReference type="InterPro" id="IPR050440">
    <property type="entry name" value="Laminin/Netrin_ECM"/>
</dbReference>
<dbReference type="FunFam" id="2.10.25.10:FF:000135">
    <property type="entry name" value="Laminin subunit beta 4"/>
    <property type="match status" value="2"/>
</dbReference>
<evidence type="ECO:0000256" key="22">
    <source>
        <dbReference type="SAM" id="Coils"/>
    </source>
</evidence>
<evidence type="ECO:0000256" key="2">
    <source>
        <dbReference type="ARBA" id="ARBA00022525"/>
    </source>
</evidence>
<feature type="domain" description="Laminin EGF-like" evidence="23">
    <location>
        <begin position="125"/>
        <end position="191"/>
    </location>
</feature>
<gene>
    <name evidence="26" type="primary">LAMB4</name>
</gene>
<dbReference type="InterPro" id="IPR008211">
    <property type="entry name" value="Laminin_N"/>
</dbReference>
<dbReference type="Pfam" id="PF24999">
    <property type="entry name" value="LAMB4"/>
    <property type="match status" value="1"/>
</dbReference>
<feature type="disulfide bond" evidence="21">
    <location>
        <begin position="680"/>
        <end position="692"/>
    </location>
</feature>
<evidence type="ECO:0000313" key="26">
    <source>
        <dbReference type="Ensembl" id="ENSACAP00000004454.3"/>
    </source>
</evidence>
<evidence type="ECO:0000256" key="6">
    <source>
        <dbReference type="ARBA" id="ARBA00022869"/>
    </source>
</evidence>
<dbReference type="PANTHER" id="PTHR10574">
    <property type="entry name" value="NETRIN/LAMININ-RELATED"/>
    <property type="match status" value="1"/>
</dbReference>
<keyword evidence="7" id="KW-0130">Cell adhesion</keyword>
<dbReference type="Pfam" id="PF24973">
    <property type="entry name" value="EGF_LMN_ATRN"/>
    <property type="match status" value="1"/>
</dbReference>
<dbReference type="InParanoid" id="G1KCX6"/>
<feature type="disulfide bond" evidence="21">
    <location>
        <begin position="1059"/>
        <end position="1068"/>
    </location>
</feature>
<reference evidence="26 27" key="1">
    <citation type="submission" date="2009-12" db="EMBL/GenBank/DDBJ databases">
        <title>The Genome Sequence of Anolis carolinensis (Green Anole Lizard).</title>
        <authorList>
            <consortium name="The Genome Sequencing Platform"/>
            <person name="Di Palma F."/>
            <person name="Alfoldi J."/>
            <person name="Heiman D."/>
            <person name="Young S."/>
            <person name="Grabherr M."/>
            <person name="Johnson J."/>
            <person name="Lander E.S."/>
            <person name="Lindblad-Toh K."/>
        </authorList>
    </citation>
    <scope>NUCLEOTIDE SEQUENCE [LARGE SCALE GENOMIC DNA]</scope>
    <source>
        <strain evidence="26 27">JBL SC #1</strain>
    </source>
</reference>
<evidence type="ECO:0000256" key="1">
    <source>
        <dbReference type="ARBA" id="ARBA00004302"/>
    </source>
</evidence>
<dbReference type="InterPro" id="IPR056863">
    <property type="entry name" value="LMN_ATRN_NET-like_EGF"/>
</dbReference>
<dbReference type="CDD" id="cd22301">
    <property type="entry name" value="cc_LAMB4_C"/>
    <property type="match status" value="1"/>
</dbReference>
<dbReference type="Pfam" id="PF21199">
    <property type="entry name" value="LAMININ_IV_B"/>
    <property type="match status" value="1"/>
</dbReference>
<dbReference type="eggNOG" id="KOG0994">
    <property type="taxonomic scope" value="Eukaryota"/>
</dbReference>
<dbReference type="FunFam" id="2.10.25.10:FF:000065">
    <property type="entry name" value="Laminin subunit beta 1"/>
    <property type="match status" value="1"/>
</dbReference>
<feature type="domain" description="Laminin EGF-like" evidence="23">
    <location>
        <begin position="680"/>
        <end position="727"/>
    </location>
</feature>
<feature type="disulfide bond" evidence="21">
    <location>
        <begin position="222"/>
        <end position="231"/>
    </location>
</feature>
<feature type="domain" description="Laminin EGF-like" evidence="23">
    <location>
        <begin position="315"/>
        <end position="365"/>
    </location>
</feature>
<dbReference type="SUPFAM" id="SSF57196">
    <property type="entry name" value="EGF/Laminin"/>
    <property type="match status" value="13"/>
</dbReference>
<evidence type="ECO:0000259" key="23">
    <source>
        <dbReference type="PROSITE" id="PS50027"/>
    </source>
</evidence>
<evidence type="ECO:0000256" key="11">
    <source>
        <dbReference type="ARBA" id="ARBA00023292"/>
    </source>
</evidence>
<dbReference type="Pfam" id="PF00055">
    <property type="entry name" value="Laminin_N"/>
    <property type="match status" value="1"/>
</dbReference>
<evidence type="ECO:0000256" key="14">
    <source>
        <dbReference type="ARBA" id="ARBA00075282"/>
    </source>
</evidence>
<dbReference type="FunFam" id="2.10.25.10:FF:000011">
    <property type="entry name" value="Cadherin EGF LAG seven-pass G-type receptor"/>
    <property type="match status" value="1"/>
</dbReference>
<dbReference type="PROSITE" id="PS51117">
    <property type="entry name" value="LAMININ_NTER"/>
    <property type="match status" value="1"/>
</dbReference>
<dbReference type="FunFam" id="2.10.25.10:FF:000101">
    <property type="entry name" value="Laminin subunit beta 1"/>
    <property type="match status" value="1"/>
</dbReference>
<evidence type="ECO:0000256" key="10">
    <source>
        <dbReference type="ARBA" id="ARBA00023180"/>
    </source>
</evidence>
<evidence type="ECO:0000256" key="20">
    <source>
        <dbReference type="ARBA" id="ARBA00083813"/>
    </source>
</evidence>
<dbReference type="Proteomes" id="UP000001646">
    <property type="component" value="Chromosome 5"/>
</dbReference>
<evidence type="ECO:0000256" key="5">
    <source>
        <dbReference type="ARBA" id="ARBA00022737"/>
    </source>
</evidence>
<dbReference type="GO" id="GO:0007411">
    <property type="term" value="P:axon guidance"/>
    <property type="evidence" value="ECO:0000318"/>
    <property type="project" value="GO_Central"/>
</dbReference>
<feature type="disulfide bond" evidence="21">
    <location>
        <begin position="904"/>
        <end position="913"/>
    </location>
</feature>
<evidence type="ECO:0000256" key="17">
    <source>
        <dbReference type="ARBA" id="ARBA00076958"/>
    </source>
</evidence>
<keyword evidence="11 21" id="KW-0424">Laminin EGF-like domain</keyword>
<feature type="domain" description="Laminin EGF-like" evidence="23">
    <location>
        <begin position="728"/>
        <end position="773"/>
    </location>
</feature>
<comment type="caution">
    <text evidence="21">Lacks conserved residue(s) required for the propagation of feature annotation.</text>
</comment>
<evidence type="ECO:0000256" key="4">
    <source>
        <dbReference type="ARBA" id="ARBA00022729"/>
    </source>
</evidence>
<proteinExistence type="predicted"/>
<evidence type="ECO:0000259" key="24">
    <source>
        <dbReference type="PROSITE" id="PS51116"/>
    </source>
</evidence>
<dbReference type="PANTHER" id="PTHR10574:SF279">
    <property type="entry name" value="LAMININ SUBUNIT BETA 4"/>
    <property type="match status" value="1"/>
</dbReference>
<dbReference type="FunFam" id="2.10.25.10:FF:000090">
    <property type="entry name" value="laminin subunit alpha"/>
    <property type="match status" value="1"/>
</dbReference>
<dbReference type="PRINTS" id="PR00011">
    <property type="entry name" value="EGFLAMININ"/>
</dbReference>
<dbReference type="FunFam" id="2.10.25.10:FF:000084">
    <property type="entry name" value="Laminin subunit alpha 3"/>
    <property type="match status" value="1"/>
</dbReference>
<dbReference type="HOGENOM" id="CLU_001560_1_0_1"/>
<dbReference type="Ensembl" id="ENSACAT00000004555.4">
    <property type="protein sequence ID" value="ENSACAP00000004454.3"/>
    <property type="gene ID" value="ENSACAG00000004580.4"/>
</dbReference>
<dbReference type="SMART" id="SM00180">
    <property type="entry name" value="EGF_Lam"/>
    <property type="match status" value="13"/>
</dbReference>
<dbReference type="Bgee" id="ENSACAG00000004580">
    <property type="expression patterns" value="Expressed in kidney and 5 other cell types or tissues"/>
</dbReference>
<feature type="domain" description="Laminin EGF-like" evidence="23">
    <location>
        <begin position="932"/>
        <end position="989"/>
    </location>
</feature>
<feature type="domain" description="Laminin IV type B" evidence="24">
    <location>
        <begin position="405"/>
        <end position="674"/>
    </location>
</feature>
<dbReference type="Gene3D" id="2.10.25.10">
    <property type="entry name" value="Laminin"/>
    <property type="match status" value="11"/>
</dbReference>
<feature type="domain" description="Laminin EGF-like" evidence="23">
    <location>
        <begin position="990"/>
        <end position="1037"/>
    </location>
</feature>
<feature type="disulfide bond" evidence="21">
    <location>
        <begin position="990"/>
        <end position="1002"/>
    </location>
</feature>
<keyword evidence="10" id="KW-0325">Glycoprotein</keyword>
<feature type="domain" description="Laminin N-terminal" evidence="25">
    <location>
        <begin position="1"/>
        <end position="124"/>
    </location>
</feature>
<evidence type="ECO:0000256" key="8">
    <source>
        <dbReference type="ARBA" id="ARBA00023054"/>
    </source>
</evidence>
<keyword evidence="8 22" id="KW-0175">Coiled coil</keyword>
<dbReference type="GO" id="GO:0043259">
    <property type="term" value="C:laminin-10 complex"/>
    <property type="evidence" value="ECO:0007669"/>
    <property type="project" value="UniProtKB-ARBA"/>
</dbReference>
<organism evidence="26 27">
    <name type="scientific">Anolis carolinensis</name>
    <name type="common">Green anole</name>
    <name type="synonym">American chameleon</name>
    <dbReference type="NCBI Taxonomy" id="28377"/>
    <lineage>
        <taxon>Eukaryota</taxon>
        <taxon>Metazoa</taxon>
        <taxon>Chordata</taxon>
        <taxon>Craniata</taxon>
        <taxon>Vertebrata</taxon>
        <taxon>Euteleostomi</taxon>
        <taxon>Lepidosauria</taxon>
        <taxon>Squamata</taxon>
        <taxon>Bifurcata</taxon>
        <taxon>Unidentata</taxon>
        <taxon>Episquamata</taxon>
        <taxon>Toxicofera</taxon>
        <taxon>Iguania</taxon>
        <taxon>Dactyloidae</taxon>
        <taxon>Anolis</taxon>
    </lineage>
</organism>
<feature type="disulfide bond" evidence="21">
    <location>
        <begin position="682"/>
        <end position="699"/>
    </location>
</feature>
<feature type="domain" description="Laminin EGF-like" evidence="23">
    <location>
        <begin position="192"/>
        <end position="254"/>
    </location>
</feature>
<dbReference type="GO" id="GO:0009887">
    <property type="term" value="P:animal organ morphogenesis"/>
    <property type="evidence" value="ECO:0000318"/>
    <property type="project" value="GO_Central"/>
</dbReference>
<comment type="subcellular location">
    <subcellularLocation>
        <location evidence="1">Secreted</location>
        <location evidence="1">Extracellular space</location>
        <location evidence="1">Extracellular matrix</location>
        <location evidence="1">Basement membrane</location>
    </subcellularLocation>
</comment>
<feature type="disulfide bond" evidence="21">
    <location>
        <begin position="349"/>
        <end position="363"/>
    </location>
</feature>
<feature type="disulfide bond" evidence="21">
    <location>
        <begin position="337"/>
        <end position="346"/>
    </location>
</feature>
<dbReference type="InterPro" id="IPR013015">
    <property type="entry name" value="Laminin_IV_B"/>
</dbReference>
<dbReference type="PROSITE" id="PS01248">
    <property type="entry name" value="EGF_LAM_1"/>
    <property type="match status" value="5"/>
</dbReference>
<dbReference type="SMART" id="SM00136">
    <property type="entry name" value="LamNT"/>
    <property type="match status" value="1"/>
</dbReference>
<dbReference type="GO" id="GO:0070831">
    <property type="term" value="P:basement membrane assembly"/>
    <property type="evidence" value="ECO:0000318"/>
    <property type="project" value="GO_Central"/>
</dbReference>
<dbReference type="STRING" id="28377.ENSACAP00000004454"/>
<feature type="domain" description="Laminin EGF-like" evidence="23">
    <location>
        <begin position="774"/>
        <end position="821"/>
    </location>
</feature>
<dbReference type="GO" id="GO:0005737">
    <property type="term" value="C:cytoplasm"/>
    <property type="evidence" value="ECO:0007669"/>
    <property type="project" value="UniProtKB-ARBA"/>
</dbReference>
<evidence type="ECO:0000256" key="13">
    <source>
        <dbReference type="ARBA" id="ARBA00071083"/>
    </source>
</evidence>
<feature type="disulfide bond" evidence="21">
    <location>
        <begin position="1040"/>
        <end position="1057"/>
    </location>
</feature>
<evidence type="ECO:0000256" key="19">
    <source>
        <dbReference type="ARBA" id="ARBA00083431"/>
    </source>
</evidence>
<dbReference type="FunFam" id="2.10.25.10:FF:000138">
    <property type="entry name" value="Laminin subunit beta 1"/>
    <property type="match status" value="1"/>
</dbReference>
<feature type="domain" description="Laminin EGF-like" evidence="23">
    <location>
        <begin position="880"/>
        <end position="931"/>
    </location>
</feature>
<feature type="disulfide bond" evidence="21">
    <location>
        <begin position="992"/>
        <end position="1009"/>
    </location>
</feature>
<evidence type="ECO:0000256" key="15">
    <source>
        <dbReference type="ARBA" id="ARBA00075415"/>
    </source>
</evidence>
<feature type="disulfide bond" evidence="21">
    <location>
        <begin position="728"/>
        <end position="740"/>
    </location>
</feature>
<feature type="disulfide bond" evidence="21">
    <location>
        <begin position="285"/>
        <end position="294"/>
    </location>
</feature>
<evidence type="ECO:0000313" key="27">
    <source>
        <dbReference type="Proteomes" id="UP000001646"/>
    </source>
</evidence>